<dbReference type="AlphaFoldDB" id="A0A7W9A5U6"/>
<keyword evidence="1" id="KW-0732">Signal</keyword>
<protein>
    <recommendedName>
        <fullName evidence="4">Secreted protein</fullName>
    </recommendedName>
</protein>
<feature type="signal peptide" evidence="1">
    <location>
        <begin position="1"/>
        <end position="20"/>
    </location>
</feature>
<evidence type="ECO:0000313" key="3">
    <source>
        <dbReference type="Proteomes" id="UP000548978"/>
    </source>
</evidence>
<dbReference type="Proteomes" id="UP000548978">
    <property type="component" value="Unassembled WGS sequence"/>
</dbReference>
<dbReference type="EMBL" id="JACIJB010000015">
    <property type="protein sequence ID" value="MBB5661753.1"/>
    <property type="molecule type" value="Genomic_DNA"/>
</dbReference>
<reference evidence="2 3" key="1">
    <citation type="submission" date="2020-08" db="EMBL/GenBank/DDBJ databases">
        <title>Genomic Encyclopedia of Type Strains, Phase IV (KMG-IV): sequencing the most valuable type-strain genomes for metagenomic binning, comparative biology and taxonomic classification.</title>
        <authorList>
            <person name="Goeker M."/>
        </authorList>
    </citation>
    <scope>NUCLEOTIDE SEQUENCE [LARGE SCALE GENOMIC DNA]</scope>
    <source>
        <strain evidence="2 3">DSM 24448</strain>
    </source>
</reference>
<evidence type="ECO:0008006" key="4">
    <source>
        <dbReference type="Google" id="ProtNLM"/>
    </source>
</evidence>
<organism evidence="2 3">
    <name type="scientific">Brevundimonas halotolerans</name>
    <dbReference type="NCBI Taxonomy" id="69670"/>
    <lineage>
        <taxon>Bacteria</taxon>
        <taxon>Pseudomonadati</taxon>
        <taxon>Pseudomonadota</taxon>
        <taxon>Alphaproteobacteria</taxon>
        <taxon>Caulobacterales</taxon>
        <taxon>Caulobacteraceae</taxon>
        <taxon>Brevundimonas</taxon>
    </lineage>
</organism>
<dbReference type="OrthoDB" id="8592692at2"/>
<keyword evidence="3" id="KW-1185">Reference proteome</keyword>
<sequence>MIRVASMMGALMLGMGLSSCFGGGVTPEQRAEADCSAQGGKMQRVGRMQSLQCVIPYSDAGQTCTDAAQCQGECRVPGSVIVEDGRAVEGQCTADSNRFGCYTRVENGRATAAICVD</sequence>
<accession>A0A7W9A5U6</accession>
<evidence type="ECO:0000313" key="2">
    <source>
        <dbReference type="EMBL" id="MBB5661753.1"/>
    </source>
</evidence>
<dbReference type="PROSITE" id="PS51257">
    <property type="entry name" value="PROKAR_LIPOPROTEIN"/>
    <property type="match status" value="1"/>
</dbReference>
<evidence type="ECO:0000256" key="1">
    <source>
        <dbReference type="SAM" id="SignalP"/>
    </source>
</evidence>
<name>A0A7W9A5U6_9CAUL</name>
<feature type="chain" id="PRO_5031197291" description="Secreted protein" evidence="1">
    <location>
        <begin position="21"/>
        <end position="117"/>
    </location>
</feature>
<gene>
    <name evidence="2" type="ORF">FHS65_002523</name>
</gene>
<dbReference type="RefSeq" id="WP_123286246.1">
    <property type="nucleotide sequence ID" value="NZ_JACIJB010000015.1"/>
</dbReference>
<proteinExistence type="predicted"/>
<comment type="caution">
    <text evidence="2">The sequence shown here is derived from an EMBL/GenBank/DDBJ whole genome shotgun (WGS) entry which is preliminary data.</text>
</comment>